<accession>A0AAV0QTU2</accession>
<protein>
    <submittedName>
        <fullName evidence="1">Uncharacterized protein</fullName>
    </submittedName>
</protein>
<gene>
    <name evidence="1" type="ORF">LITE_LOCUS44419</name>
</gene>
<name>A0AAV0QTU2_9ROSI</name>
<sequence>MHDHCIEMTNLATRLRNLEISLDNSFLVQFILNSLSPQYIHFQIHYNALRKSGRDWRANWSKRKVG</sequence>
<reference evidence="1" key="1">
    <citation type="submission" date="2022-08" db="EMBL/GenBank/DDBJ databases">
        <authorList>
            <person name="Gutierrez-Valencia J."/>
        </authorList>
    </citation>
    <scope>NUCLEOTIDE SEQUENCE</scope>
</reference>
<keyword evidence="2" id="KW-1185">Reference proteome</keyword>
<proteinExistence type="predicted"/>
<organism evidence="1 2">
    <name type="scientific">Linum tenue</name>
    <dbReference type="NCBI Taxonomy" id="586396"/>
    <lineage>
        <taxon>Eukaryota</taxon>
        <taxon>Viridiplantae</taxon>
        <taxon>Streptophyta</taxon>
        <taxon>Embryophyta</taxon>
        <taxon>Tracheophyta</taxon>
        <taxon>Spermatophyta</taxon>
        <taxon>Magnoliopsida</taxon>
        <taxon>eudicotyledons</taxon>
        <taxon>Gunneridae</taxon>
        <taxon>Pentapetalae</taxon>
        <taxon>rosids</taxon>
        <taxon>fabids</taxon>
        <taxon>Malpighiales</taxon>
        <taxon>Linaceae</taxon>
        <taxon>Linum</taxon>
    </lineage>
</organism>
<evidence type="ECO:0000313" key="2">
    <source>
        <dbReference type="Proteomes" id="UP001154282"/>
    </source>
</evidence>
<dbReference type="EMBL" id="CAMGYJ010000010">
    <property type="protein sequence ID" value="CAI0547558.1"/>
    <property type="molecule type" value="Genomic_DNA"/>
</dbReference>
<evidence type="ECO:0000313" key="1">
    <source>
        <dbReference type="EMBL" id="CAI0547558.1"/>
    </source>
</evidence>
<comment type="caution">
    <text evidence="1">The sequence shown here is derived from an EMBL/GenBank/DDBJ whole genome shotgun (WGS) entry which is preliminary data.</text>
</comment>
<dbReference type="AlphaFoldDB" id="A0AAV0QTU2"/>
<dbReference type="Proteomes" id="UP001154282">
    <property type="component" value="Unassembled WGS sequence"/>
</dbReference>